<dbReference type="EMBL" id="JXAK01000090">
    <property type="protein sequence ID" value="KIL37866.1"/>
    <property type="molecule type" value="Genomic_DNA"/>
</dbReference>
<dbReference type="RefSeq" id="WP_041052274.1">
    <property type="nucleotide sequence ID" value="NZ_JXAK01000090.1"/>
</dbReference>
<feature type="transmembrane region" description="Helical" evidence="9">
    <location>
        <begin position="88"/>
        <end position="104"/>
    </location>
</feature>
<evidence type="ECO:0000256" key="5">
    <source>
        <dbReference type="ARBA" id="ARBA00022692"/>
    </source>
</evidence>
<evidence type="ECO:0000313" key="10">
    <source>
        <dbReference type="EMBL" id="KIL37866.1"/>
    </source>
</evidence>
<dbReference type="Proteomes" id="UP000031967">
    <property type="component" value="Unassembled WGS sequence"/>
</dbReference>
<feature type="transmembrane region" description="Helical" evidence="9">
    <location>
        <begin position="60"/>
        <end position="82"/>
    </location>
</feature>
<evidence type="ECO:0000256" key="4">
    <source>
        <dbReference type="ARBA" id="ARBA00022475"/>
    </source>
</evidence>
<evidence type="ECO:0000256" key="3">
    <source>
        <dbReference type="ARBA" id="ARBA00022448"/>
    </source>
</evidence>
<keyword evidence="11" id="KW-1185">Reference proteome</keyword>
<dbReference type="PANTHER" id="PTHR34295">
    <property type="entry name" value="BIOTIN TRANSPORTER BIOY"/>
    <property type="match status" value="1"/>
</dbReference>
<keyword evidence="3 8" id="KW-0813">Transport</keyword>
<comment type="subcellular location">
    <subcellularLocation>
        <location evidence="1 8">Cell membrane</location>
        <topology evidence="1 8">Multi-pass membrane protein</topology>
    </subcellularLocation>
</comment>
<sequence>MKFISIRGLTMSALFAALLVVFSFVRIQIGFSPVPITLQALAVMLAGAFLGPLYGCISMLLVVILTALGLPLLGGSGGMAVLLGKTGGFVWMWPVSALLIGWALQRVKGIGATAYIVTFLAAELFGSLLVYVSGVPWLAHVAQIPFAKAMALGCYPFLIGDAVKAVVATLVAVPIRQVYTSQRLSGDSQVAKL</sequence>
<organism evidence="10 11">
    <name type="scientific">Gordoniibacillus kamchatkensis</name>
    <dbReference type="NCBI Taxonomy" id="1590651"/>
    <lineage>
        <taxon>Bacteria</taxon>
        <taxon>Bacillati</taxon>
        <taxon>Bacillota</taxon>
        <taxon>Bacilli</taxon>
        <taxon>Bacillales</taxon>
        <taxon>Paenibacillaceae</taxon>
        <taxon>Gordoniibacillus</taxon>
    </lineage>
</organism>
<keyword evidence="6 9" id="KW-1133">Transmembrane helix</keyword>
<name>A0ABR5AA62_9BACL</name>
<dbReference type="PIRSF" id="PIRSF016661">
    <property type="entry name" value="BioY"/>
    <property type="match status" value="1"/>
</dbReference>
<evidence type="ECO:0000256" key="2">
    <source>
        <dbReference type="ARBA" id="ARBA00010692"/>
    </source>
</evidence>
<dbReference type="Gene3D" id="1.10.1760.20">
    <property type="match status" value="1"/>
</dbReference>
<reference evidence="10 11" key="1">
    <citation type="submission" date="2014-12" db="EMBL/GenBank/DDBJ databases">
        <title>Draft genome sequence of Paenibacillus kamchatkensis strain B-2647.</title>
        <authorList>
            <person name="Karlyshev A.V."/>
            <person name="Kudryashova E.B."/>
        </authorList>
    </citation>
    <scope>NUCLEOTIDE SEQUENCE [LARGE SCALE GENOMIC DNA]</scope>
    <source>
        <strain evidence="10 11">VKM B-2647</strain>
    </source>
</reference>
<protein>
    <recommendedName>
        <fullName evidence="8">Biotin transporter</fullName>
    </recommendedName>
</protein>
<keyword evidence="5 9" id="KW-0812">Transmembrane</keyword>
<evidence type="ECO:0000256" key="8">
    <source>
        <dbReference type="PIRNR" id="PIRNR016661"/>
    </source>
</evidence>
<evidence type="ECO:0000256" key="9">
    <source>
        <dbReference type="SAM" id="Phobius"/>
    </source>
</evidence>
<dbReference type="Pfam" id="PF02632">
    <property type="entry name" value="BioY"/>
    <property type="match status" value="1"/>
</dbReference>
<dbReference type="InterPro" id="IPR003784">
    <property type="entry name" value="BioY"/>
</dbReference>
<keyword evidence="4 8" id="KW-1003">Cell membrane</keyword>
<keyword evidence="7 8" id="KW-0472">Membrane</keyword>
<accession>A0ABR5AA62</accession>
<comment type="caution">
    <text evidence="10">The sequence shown here is derived from an EMBL/GenBank/DDBJ whole genome shotgun (WGS) entry which is preliminary data.</text>
</comment>
<evidence type="ECO:0000313" key="11">
    <source>
        <dbReference type="Proteomes" id="UP000031967"/>
    </source>
</evidence>
<feature type="transmembrane region" description="Helical" evidence="9">
    <location>
        <begin position="150"/>
        <end position="173"/>
    </location>
</feature>
<gene>
    <name evidence="10" type="ORF">SD70_30130</name>
</gene>
<comment type="similarity">
    <text evidence="2 8">Belongs to the BioY family.</text>
</comment>
<evidence type="ECO:0000256" key="7">
    <source>
        <dbReference type="ARBA" id="ARBA00023136"/>
    </source>
</evidence>
<evidence type="ECO:0000256" key="1">
    <source>
        <dbReference type="ARBA" id="ARBA00004651"/>
    </source>
</evidence>
<dbReference type="PANTHER" id="PTHR34295:SF4">
    <property type="entry name" value="BIOTIN TRANSPORTER BIOY-RELATED"/>
    <property type="match status" value="1"/>
</dbReference>
<feature type="transmembrane region" description="Helical" evidence="9">
    <location>
        <begin position="33"/>
        <end position="53"/>
    </location>
</feature>
<proteinExistence type="inferred from homology"/>
<evidence type="ECO:0000256" key="6">
    <source>
        <dbReference type="ARBA" id="ARBA00022989"/>
    </source>
</evidence>
<feature type="transmembrane region" description="Helical" evidence="9">
    <location>
        <begin position="116"/>
        <end position="138"/>
    </location>
</feature>